<evidence type="ECO:0000313" key="10">
    <source>
        <dbReference type="EMBL" id="VDG76310.1"/>
    </source>
</evidence>
<evidence type="ECO:0000256" key="3">
    <source>
        <dbReference type="ARBA" id="ARBA00022475"/>
    </source>
</evidence>
<evidence type="ECO:0000256" key="7">
    <source>
        <dbReference type="SAM" id="MobiDB-lite"/>
    </source>
</evidence>
<feature type="transmembrane region" description="Helical" evidence="8">
    <location>
        <begin position="183"/>
        <end position="203"/>
    </location>
</feature>
<dbReference type="InterPro" id="IPR051258">
    <property type="entry name" value="Diverse_Substrate_Transporter"/>
</dbReference>
<feature type="transmembrane region" description="Helical" evidence="8">
    <location>
        <begin position="340"/>
        <end position="361"/>
    </location>
</feature>
<dbReference type="PANTHER" id="PTHR42920">
    <property type="entry name" value="OS03G0707200 PROTEIN-RELATED"/>
    <property type="match status" value="1"/>
</dbReference>
<evidence type="ECO:0000256" key="2">
    <source>
        <dbReference type="ARBA" id="ARBA00007362"/>
    </source>
</evidence>
<feature type="region of interest" description="Disordered" evidence="7">
    <location>
        <begin position="395"/>
        <end position="431"/>
    </location>
</feature>
<dbReference type="EMBL" id="UYIO01000001">
    <property type="protein sequence ID" value="VDG76310.1"/>
    <property type="molecule type" value="Genomic_DNA"/>
</dbReference>
<protein>
    <submittedName>
        <fullName evidence="10">Predicted permease, DMT superfamily</fullName>
    </submittedName>
</protein>
<sequence>MYFFDGRNFENIANWLKPAQLMHENAVKERLSKFREAVSLLLMVTKSSLNDGVARADGKRPVKPVSRLQATLVLLLGTAFLSGTPLWVKATNMDPATQAFLRVSIAMLMLLPFAIREAKTKMALPKAGVIMSIVAGLFLGVDFTCWNYSIFYIGAGVAAILLNLQVIVVPILTAIFDKYRIPGYFIVLVPIMVVGVLFTGGVFEPAEATGPETIYGIKTSVLGTALGLTSGICYSFYLYFSRKASVSAPRKDLYIQPMFWTMVAQMVAPTIWAYTGSPRGGFDFKYGVLIDGQLPMVNPETTLGDPLTGTNWFHLICLIVLGQALAWTMVQYGSVWLEPVLSAGILLLSPVTSLILAWPLFGEIPSPLQWLGVVMILGSVMYQNGLLDFLKPKSRRAKKEGDGQAGGTAAGSSGGSSQPTSEDPQAVGAGS</sequence>
<keyword evidence="3" id="KW-1003">Cell membrane</keyword>
<feature type="transmembrane region" description="Helical" evidence="8">
    <location>
        <begin position="312"/>
        <end position="333"/>
    </location>
</feature>
<feature type="transmembrane region" description="Helical" evidence="8">
    <location>
        <begin position="68"/>
        <end position="87"/>
    </location>
</feature>
<dbReference type="Proteomes" id="UP000269974">
    <property type="component" value="Unassembled WGS sequence"/>
</dbReference>
<comment type="subcellular location">
    <subcellularLocation>
        <location evidence="1">Cell membrane</location>
        <topology evidence="1">Multi-pass membrane protein</topology>
    </subcellularLocation>
</comment>
<keyword evidence="6 8" id="KW-0472">Membrane</keyword>
<evidence type="ECO:0000259" key="9">
    <source>
        <dbReference type="Pfam" id="PF00892"/>
    </source>
</evidence>
<comment type="caution">
    <text evidence="10">The sequence shown here is derived from an EMBL/GenBank/DDBJ whole genome shotgun (WGS) entry which is preliminary data.</text>
</comment>
<keyword evidence="4 8" id="KW-0812">Transmembrane</keyword>
<dbReference type="AlphaFoldDB" id="A0A7Z8Y9A0"/>
<dbReference type="SUPFAM" id="SSF103481">
    <property type="entry name" value="Multidrug resistance efflux transporter EmrE"/>
    <property type="match status" value="2"/>
</dbReference>
<dbReference type="InterPro" id="IPR000620">
    <property type="entry name" value="EamA_dom"/>
</dbReference>
<dbReference type="GO" id="GO:0005886">
    <property type="term" value="C:plasma membrane"/>
    <property type="evidence" value="ECO:0007669"/>
    <property type="project" value="UniProtKB-SubCell"/>
</dbReference>
<dbReference type="InterPro" id="IPR037185">
    <property type="entry name" value="EmrE-like"/>
</dbReference>
<dbReference type="Pfam" id="PF00892">
    <property type="entry name" value="EamA"/>
    <property type="match status" value="2"/>
</dbReference>
<proteinExistence type="inferred from homology"/>
<evidence type="ECO:0000256" key="5">
    <source>
        <dbReference type="ARBA" id="ARBA00022989"/>
    </source>
</evidence>
<accession>A0A7Z8Y9A0</accession>
<feature type="transmembrane region" description="Helical" evidence="8">
    <location>
        <begin position="127"/>
        <end position="144"/>
    </location>
</feature>
<name>A0A7Z8Y9A0_9ACTO</name>
<dbReference type="PANTHER" id="PTHR42920:SF11">
    <property type="entry name" value="INNER MEMBRANE PROTEIN YTFF"/>
    <property type="match status" value="1"/>
</dbReference>
<keyword evidence="5 8" id="KW-1133">Transmembrane helix</keyword>
<feature type="transmembrane region" description="Helical" evidence="8">
    <location>
        <begin position="215"/>
        <end position="240"/>
    </location>
</feature>
<comment type="similarity">
    <text evidence="2">Belongs to the EamA transporter family.</text>
</comment>
<gene>
    <name evidence="10" type="ORF">NCTC10327_00968</name>
</gene>
<evidence type="ECO:0000256" key="1">
    <source>
        <dbReference type="ARBA" id="ARBA00004651"/>
    </source>
</evidence>
<dbReference type="RefSeq" id="WP_320753509.1">
    <property type="nucleotide sequence ID" value="NZ_JAWNFU010000002.1"/>
</dbReference>
<feature type="transmembrane region" description="Helical" evidence="8">
    <location>
        <begin position="367"/>
        <end position="390"/>
    </location>
</feature>
<evidence type="ECO:0000256" key="8">
    <source>
        <dbReference type="SAM" id="Phobius"/>
    </source>
</evidence>
<feature type="transmembrane region" description="Helical" evidence="8">
    <location>
        <begin position="252"/>
        <end position="274"/>
    </location>
</feature>
<feature type="compositionally biased region" description="Gly residues" evidence="7">
    <location>
        <begin position="403"/>
        <end position="414"/>
    </location>
</feature>
<feature type="transmembrane region" description="Helical" evidence="8">
    <location>
        <begin position="150"/>
        <end position="176"/>
    </location>
</feature>
<organism evidence="10 11">
    <name type="scientific">Actinobaculum suis</name>
    <dbReference type="NCBI Taxonomy" id="1657"/>
    <lineage>
        <taxon>Bacteria</taxon>
        <taxon>Bacillati</taxon>
        <taxon>Actinomycetota</taxon>
        <taxon>Actinomycetes</taxon>
        <taxon>Actinomycetales</taxon>
        <taxon>Actinomycetaceae</taxon>
        <taxon>Actinobaculum</taxon>
    </lineage>
</organism>
<evidence type="ECO:0000313" key="11">
    <source>
        <dbReference type="Proteomes" id="UP000269974"/>
    </source>
</evidence>
<reference evidence="10 11" key="1">
    <citation type="submission" date="2018-11" db="EMBL/GenBank/DDBJ databases">
        <authorList>
            <consortium name="Pathogen Informatics"/>
        </authorList>
    </citation>
    <scope>NUCLEOTIDE SEQUENCE [LARGE SCALE GENOMIC DNA]</scope>
    <source>
        <strain evidence="10 11">NCTC10327</strain>
    </source>
</reference>
<evidence type="ECO:0000256" key="6">
    <source>
        <dbReference type="ARBA" id="ARBA00023136"/>
    </source>
</evidence>
<feature type="transmembrane region" description="Helical" evidence="8">
    <location>
        <begin position="99"/>
        <end position="115"/>
    </location>
</feature>
<feature type="domain" description="EamA" evidence="9">
    <location>
        <begin position="72"/>
        <end position="199"/>
    </location>
</feature>
<feature type="domain" description="EamA" evidence="9">
    <location>
        <begin position="308"/>
        <end position="381"/>
    </location>
</feature>
<evidence type="ECO:0000256" key="4">
    <source>
        <dbReference type="ARBA" id="ARBA00022692"/>
    </source>
</evidence>